<accession>A0ABW1SYI4</accession>
<evidence type="ECO:0000313" key="2">
    <source>
        <dbReference type="EMBL" id="MFC6236677.1"/>
    </source>
</evidence>
<comment type="caution">
    <text evidence="2">The sequence shown here is derived from an EMBL/GenBank/DDBJ whole genome shotgun (WGS) entry which is preliminary data.</text>
</comment>
<gene>
    <name evidence="2" type="ORF">ACFQGU_02210</name>
</gene>
<evidence type="ECO:0008006" key="4">
    <source>
        <dbReference type="Google" id="ProtNLM"/>
    </source>
</evidence>
<reference evidence="3" key="1">
    <citation type="journal article" date="2019" name="Int. J. Syst. Evol. Microbiol.">
        <title>The Global Catalogue of Microorganisms (GCM) 10K type strain sequencing project: providing services to taxonomists for standard genome sequencing and annotation.</title>
        <authorList>
            <consortium name="The Broad Institute Genomics Platform"/>
            <consortium name="The Broad Institute Genome Sequencing Center for Infectious Disease"/>
            <person name="Wu L."/>
            <person name="Ma J."/>
        </authorList>
    </citation>
    <scope>NUCLEOTIDE SEQUENCE [LARGE SCALE GENOMIC DNA]</scope>
    <source>
        <strain evidence="3">CGMCC 4.7317</strain>
    </source>
</reference>
<organism evidence="2 3">
    <name type="scientific">Longivirga aurantiaca</name>
    <dbReference type="NCBI Taxonomy" id="1837743"/>
    <lineage>
        <taxon>Bacteria</taxon>
        <taxon>Bacillati</taxon>
        <taxon>Actinomycetota</taxon>
        <taxon>Actinomycetes</taxon>
        <taxon>Sporichthyales</taxon>
        <taxon>Sporichthyaceae</taxon>
        <taxon>Longivirga</taxon>
    </lineage>
</organism>
<proteinExistence type="predicted"/>
<evidence type="ECO:0000313" key="3">
    <source>
        <dbReference type="Proteomes" id="UP001596138"/>
    </source>
</evidence>
<dbReference type="Proteomes" id="UP001596138">
    <property type="component" value="Unassembled WGS sequence"/>
</dbReference>
<dbReference type="RefSeq" id="WP_386763715.1">
    <property type="nucleotide sequence ID" value="NZ_JBHSTI010000002.1"/>
</dbReference>
<dbReference type="EMBL" id="JBHSTI010000002">
    <property type="protein sequence ID" value="MFC6236677.1"/>
    <property type="molecule type" value="Genomic_DNA"/>
</dbReference>
<protein>
    <recommendedName>
        <fullName evidence="4">DUF2750 domain-containing protein</fullName>
    </recommendedName>
</protein>
<feature type="region of interest" description="Disordered" evidence="1">
    <location>
        <begin position="84"/>
        <end position="107"/>
    </location>
</feature>
<evidence type="ECO:0000256" key="1">
    <source>
        <dbReference type="SAM" id="MobiDB-lite"/>
    </source>
</evidence>
<sequence length="128" mass="14297">MSERMLEIARDADGRFLATVDERRAPVVIDDWDDVRRLRNKTYLVDHWSDDDLAAFIALHGHPFDQWWSELSAACADALVANPGGQVPSEHQDEVKRTLNRQPRQAGLGLDGSSLSPALRAYVEAKSA</sequence>
<name>A0ABW1SYI4_9ACTN</name>
<keyword evidence="3" id="KW-1185">Reference proteome</keyword>